<dbReference type="InterPro" id="IPR002022">
    <property type="entry name" value="Pec_lyase"/>
</dbReference>
<keyword evidence="1" id="KW-0732">Signal</keyword>
<keyword evidence="5" id="KW-1185">Reference proteome</keyword>
<gene>
    <name evidence="4" type="ORF">SAMN05443549_102157</name>
</gene>
<dbReference type="InterPro" id="IPR026444">
    <property type="entry name" value="Secre_tail"/>
</dbReference>
<evidence type="ECO:0000256" key="1">
    <source>
        <dbReference type="ARBA" id="ARBA00022729"/>
    </source>
</evidence>
<evidence type="ECO:0000259" key="3">
    <source>
        <dbReference type="SMART" id="SM00656"/>
    </source>
</evidence>
<dbReference type="EMBL" id="FQWB01000002">
    <property type="protein sequence ID" value="SHG13194.1"/>
    <property type="molecule type" value="Genomic_DNA"/>
</dbReference>
<name>A0A1M5HB68_9FLAO</name>
<sequence>MFYTRLRYLCASNIFTKIRFLILFLLIGLISHAQSYTYTAESFEQSVWASAPNTNNPIVSSTGTWTAAKNNIQSTGVVTANSGTYCLVLAQKTNSLITPILDNGAGVLTYNVIKTGSRTITVSSTTDAVITAGTVWTNIDVFVALSTWSERKVILENQNIRYIKFDTNSTGGTYLDDILITSNGSSTISVQTTAAVDLQDVSAVVGGTIAATGGDIITSRGVCYGTTGYIDVNSSKVAVSGTTGSFSATLNGLAPNTTYYAKAYSVSAKGINYGPQISFVTRPADLLTYWTQPFQDSAIMPTSATAIPEITFNVPNQGDWTYYGSFKNTNSAYVVDGSGSSLRVPKNGTYVITPLLNSGVIKLTFDEGRGARALTVYTSLDGGATWAPFQTITTIRGNNSVTINNAVVNRIKIANESGSDSDIDNISITGFPSGTKATLTTVNGSSIQKNAAVAGGNITAAGDKGPVTERGVCWSTLTFPFTADHKVASGSGLGSFTCSLTDLPAGRTIHIRAYAITNAGTAYGDELTFNTLPATIPILATTTASQIKGETAVAGGVVSDNGGAAIAAEGICWNTTGNPTIADSKTTDTSGTATFSTLLKNLTPNTTYYYRAYATNETTTGYGAVATFTTTAVTLPQVTTLPVSSLLYFKAKGNGEVTNDGNAWTTRGICWSLTPNPTIANNKTVCGVNEGTFTGDMLNLVESTTYYIRAYAINSVGTVYGNEITFTTPASTWLSEPIGYGEGTTGGGTPTASNTITVTNATELEAALKGTKSVILVFGTITLNAPISIVLKNKSLIGLPGATIYNTERLIPEKTGNISLGAGSHNVIIRNILFKGAGAYDVDGNDLISNYGCTKLWVDHCEFQDGVDDSFDNTGSADDVTISWCKFSNLIPYKSGGPGGSSDHRFANLIGGGDEAFPADGHYSVTFQNVYYGAGIVARMARARNADVHYLNSYWNSPVASDNIGFTGGVNGSTLYLESSVFSGVGDAVQLDGPQPQSVLFYDTTYGGLPLTKPNYGDAVDAGLATPPTYDYKPMNRTDVVAAVSSTSCGAGATLLVSAEGIITSNCTPSPILTSTANTIQDVFTGNAITTITYIWGGTATGASVSGLPAGLTSVVNPTNKTLIISGTPTVDGTYTVATTGGTAGVTSKQGTITITSIPPPTVTTPANKSQTVVVGTAIDPIVYTWGGGATDLNVTALPSGITSAKDSGNKTLTLSGIPTALSTYTVTTVGGTGVSVSVSGTIKLKATAIVPKVAYVTNSSSISYVNDSKIFPALNSNIYMDVTEVSTATVKPAGFYDAYDLVIFSEVSGSTDAGIAQLKGLNKPFIMMKVHSYKMDAAAWSWASSGYGQEAYETNLVVANKTHPMFKDVTWINGNEVQVLSAVDGAKGITYMNPASFNSVSGGIITSLASVKGFSSNVSIFEVPAGTNISGTLIPQKFIQIGLNSASYANVTDDGVSIVKNAAYYLLNVTLGINNPVDKKTDEIQLYPTLAKDVVYIKSAESEIKSVQIYSMDGRQLENLTINDLSAELNLSGFKNGMYLVLIKTANGETIRKVLVTK</sequence>
<dbReference type="InterPro" id="IPR011050">
    <property type="entry name" value="Pectin_lyase_fold/virulence"/>
</dbReference>
<dbReference type="STRING" id="468056.SAMN05443549_102157"/>
<evidence type="ECO:0000256" key="2">
    <source>
        <dbReference type="ARBA" id="ARBA00023239"/>
    </source>
</evidence>
<dbReference type="GO" id="GO:0030570">
    <property type="term" value="F:pectate lyase activity"/>
    <property type="evidence" value="ECO:0007669"/>
    <property type="project" value="InterPro"/>
</dbReference>
<evidence type="ECO:0000313" key="5">
    <source>
        <dbReference type="Proteomes" id="UP000184516"/>
    </source>
</evidence>
<dbReference type="InterPro" id="IPR045032">
    <property type="entry name" value="PEL"/>
</dbReference>
<dbReference type="RefSeq" id="WP_073369063.1">
    <property type="nucleotide sequence ID" value="NZ_FQWB01000002.1"/>
</dbReference>
<dbReference type="PANTHER" id="PTHR31683">
    <property type="entry name" value="PECTATE LYASE 18-RELATED"/>
    <property type="match status" value="1"/>
</dbReference>
<evidence type="ECO:0000313" key="4">
    <source>
        <dbReference type="EMBL" id="SHG13194.1"/>
    </source>
</evidence>
<dbReference type="SUPFAM" id="SSF51126">
    <property type="entry name" value="Pectin lyase-like"/>
    <property type="match status" value="1"/>
</dbReference>
<dbReference type="Gene3D" id="2.160.20.10">
    <property type="entry name" value="Single-stranded right-handed beta-helix, Pectin lyase-like"/>
    <property type="match status" value="1"/>
</dbReference>
<protein>
    <submittedName>
        <fullName evidence="4">Por secretion system C-terminal sorting domain-containing protein</fullName>
    </submittedName>
</protein>
<dbReference type="PANTHER" id="PTHR31683:SF18">
    <property type="entry name" value="PECTATE LYASE 21-RELATED"/>
    <property type="match status" value="1"/>
</dbReference>
<accession>A0A1M5HB68</accession>
<reference evidence="5" key="1">
    <citation type="submission" date="2016-11" db="EMBL/GenBank/DDBJ databases">
        <authorList>
            <person name="Varghese N."/>
            <person name="Submissions S."/>
        </authorList>
    </citation>
    <scope>NUCLEOTIDE SEQUENCE [LARGE SCALE GENOMIC DNA]</scope>
    <source>
        <strain evidence="5">DSM 19978</strain>
    </source>
</reference>
<proteinExistence type="predicted"/>
<keyword evidence="2" id="KW-0456">Lyase</keyword>
<feature type="domain" description="Pectate lyase" evidence="3">
    <location>
        <begin position="751"/>
        <end position="983"/>
    </location>
</feature>
<dbReference type="NCBIfam" id="TIGR04183">
    <property type="entry name" value="Por_Secre_tail"/>
    <property type="match status" value="1"/>
</dbReference>
<dbReference type="Pfam" id="PF18962">
    <property type="entry name" value="Por_Secre_tail"/>
    <property type="match status" value="1"/>
</dbReference>
<dbReference type="SMART" id="SM00656">
    <property type="entry name" value="Amb_all"/>
    <property type="match status" value="1"/>
</dbReference>
<dbReference type="OrthoDB" id="9804661at2"/>
<dbReference type="InterPro" id="IPR012334">
    <property type="entry name" value="Pectin_lyas_fold"/>
</dbReference>
<organism evidence="4 5">
    <name type="scientific">Flavobacterium fluvii</name>
    <dbReference type="NCBI Taxonomy" id="468056"/>
    <lineage>
        <taxon>Bacteria</taxon>
        <taxon>Pseudomonadati</taxon>
        <taxon>Bacteroidota</taxon>
        <taxon>Flavobacteriia</taxon>
        <taxon>Flavobacteriales</taxon>
        <taxon>Flavobacteriaceae</taxon>
        <taxon>Flavobacterium</taxon>
    </lineage>
</organism>
<dbReference type="Proteomes" id="UP000184516">
    <property type="component" value="Unassembled WGS sequence"/>
</dbReference>